<dbReference type="Proteomes" id="UP001152320">
    <property type="component" value="Chromosome 10"/>
</dbReference>
<dbReference type="EMBL" id="JAIZAY010000010">
    <property type="protein sequence ID" value="KAJ8034279.1"/>
    <property type="molecule type" value="Genomic_DNA"/>
</dbReference>
<dbReference type="Pfam" id="PF05970">
    <property type="entry name" value="PIF1"/>
    <property type="match status" value="1"/>
</dbReference>
<keyword evidence="1" id="KW-0067">ATP-binding</keyword>
<comment type="catalytic activity">
    <reaction evidence="1">
        <text>ATP + H2O = ADP + phosphate + H(+)</text>
        <dbReference type="Rhea" id="RHEA:13065"/>
        <dbReference type="ChEBI" id="CHEBI:15377"/>
        <dbReference type="ChEBI" id="CHEBI:15378"/>
        <dbReference type="ChEBI" id="CHEBI:30616"/>
        <dbReference type="ChEBI" id="CHEBI:43474"/>
        <dbReference type="ChEBI" id="CHEBI:456216"/>
        <dbReference type="EC" id="5.6.2.3"/>
    </reaction>
</comment>
<reference evidence="3" key="1">
    <citation type="submission" date="2021-10" db="EMBL/GenBank/DDBJ databases">
        <title>Tropical sea cucumber genome reveals ecological adaptation and Cuvierian tubules defense mechanism.</title>
        <authorList>
            <person name="Chen T."/>
        </authorList>
    </citation>
    <scope>NUCLEOTIDE SEQUENCE</scope>
    <source>
        <strain evidence="3">Nanhai2018</strain>
        <tissue evidence="3">Muscle</tissue>
    </source>
</reference>
<dbReference type="PANTHER" id="PTHR47642">
    <property type="entry name" value="ATP-DEPENDENT DNA HELICASE"/>
    <property type="match status" value="1"/>
</dbReference>
<dbReference type="SUPFAM" id="SSF52540">
    <property type="entry name" value="P-loop containing nucleoside triphosphate hydrolases"/>
    <property type="match status" value="2"/>
</dbReference>
<dbReference type="GO" id="GO:0000723">
    <property type="term" value="P:telomere maintenance"/>
    <property type="evidence" value="ECO:0007669"/>
    <property type="project" value="InterPro"/>
</dbReference>
<keyword evidence="1" id="KW-0227">DNA damage</keyword>
<keyword evidence="1" id="KW-0547">Nucleotide-binding</keyword>
<keyword evidence="1" id="KW-0378">Hydrolase</keyword>
<keyword evidence="1" id="KW-0234">DNA repair</keyword>
<accession>A0A9Q1BXA4</accession>
<organism evidence="3 4">
    <name type="scientific">Holothuria leucospilota</name>
    <name type="common">Black long sea cucumber</name>
    <name type="synonym">Mertensiothuria leucospilota</name>
    <dbReference type="NCBI Taxonomy" id="206669"/>
    <lineage>
        <taxon>Eukaryota</taxon>
        <taxon>Metazoa</taxon>
        <taxon>Echinodermata</taxon>
        <taxon>Eleutherozoa</taxon>
        <taxon>Echinozoa</taxon>
        <taxon>Holothuroidea</taxon>
        <taxon>Aspidochirotacea</taxon>
        <taxon>Aspidochirotida</taxon>
        <taxon>Holothuriidae</taxon>
        <taxon>Holothuria</taxon>
    </lineage>
</organism>
<dbReference type="EC" id="5.6.2.3" evidence="1"/>
<evidence type="ECO:0000313" key="3">
    <source>
        <dbReference type="EMBL" id="KAJ8034279.1"/>
    </source>
</evidence>
<sequence length="656" mass="74375">MEEILLAAQRGHSFFLFGQAGKGRTYTLLKVIDAIKKHRKVLVSASTGIAATSLCGKTVHSLFGLRDGRFTSVDLIHKIDNDANFYQIKGNITQTDVLIIDEISMLSRVTFLQLEEVIRTVRGGLEQFGGMQIIAAGDLYQLKPVPNPVNSDPGELIIVDDFIKKAIPHHFILQEVYRQTEDDLVAAIHQLSKGIECLQETVKLMNELQRPLPQNSRPIRLFATNYDVDRCNSDNLLSMKGENVANRKQIPVKLAFAMTVHKAQGMTLDQVEVHCQNMTIPGQIGVVIGRATTKSGLRVLNFNPSQVVRQSQLIDDFYNSSSAPLQDGCCCCTRSHIKPDSGQPASGMHRANHTQQILQVDKAMENDETSIEFLDFFEEAIVLAQDLTLPENVNPDHYLSDIYFKNTYTDEQKLVNNMIPFLKARAVITGTFFKLIYHQVVVLFNECISNENPSGSSFTEFYSKVARLKSSPGGYRTIRYIGGWCLGSLRYNKQKTVISNLYNDTNKVVVENSHNDVLMLDSLMCTEAEARETAEDPLTLSQIERKDSLKGSLCHIHEKTFAFFKILDKFIRKHETIEHLAIHGKDLYDVILKKIMEDESLTNMWEALFEIKDDASLQKRRAFNLLGDVKKYFRMSAGQFRKEYVRMLWLKLTESK</sequence>
<protein>
    <recommendedName>
        <fullName evidence="1">ATP-dependent DNA helicase</fullName>
        <ecNumber evidence="1">5.6.2.3</ecNumber>
    </recommendedName>
</protein>
<gene>
    <name evidence="3" type="ORF">HOLleu_21046</name>
</gene>
<dbReference type="GO" id="GO:0016787">
    <property type="term" value="F:hydrolase activity"/>
    <property type="evidence" value="ECO:0007669"/>
    <property type="project" value="UniProtKB-KW"/>
</dbReference>
<dbReference type="PANTHER" id="PTHR47642:SF5">
    <property type="entry name" value="ATP-DEPENDENT DNA HELICASE"/>
    <property type="match status" value="1"/>
</dbReference>
<evidence type="ECO:0000256" key="1">
    <source>
        <dbReference type="RuleBase" id="RU363044"/>
    </source>
</evidence>
<dbReference type="GO" id="GO:0006281">
    <property type="term" value="P:DNA repair"/>
    <property type="evidence" value="ECO:0007669"/>
    <property type="project" value="UniProtKB-KW"/>
</dbReference>
<dbReference type="Gene3D" id="3.40.50.300">
    <property type="entry name" value="P-loop containing nucleotide triphosphate hydrolases"/>
    <property type="match status" value="1"/>
</dbReference>
<keyword evidence="4" id="KW-1185">Reference proteome</keyword>
<dbReference type="InterPro" id="IPR051055">
    <property type="entry name" value="PIF1_helicase"/>
</dbReference>
<keyword evidence="1" id="KW-0233">DNA recombination</keyword>
<keyword evidence="1 3" id="KW-0347">Helicase</keyword>
<name>A0A9Q1BXA4_HOLLE</name>
<dbReference type="OrthoDB" id="3353471at2759"/>
<evidence type="ECO:0000259" key="2">
    <source>
        <dbReference type="Pfam" id="PF05970"/>
    </source>
</evidence>
<dbReference type="InterPro" id="IPR027417">
    <property type="entry name" value="P-loop_NTPase"/>
</dbReference>
<dbReference type="GO" id="GO:0006310">
    <property type="term" value="P:DNA recombination"/>
    <property type="evidence" value="ECO:0007669"/>
    <property type="project" value="UniProtKB-KW"/>
</dbReference>
<comment type="cofactor">
    <cofactor evidence="1">
        <name>Mg(2+)</name>
        <dbReference type="ChEBI" id="CHEBI:18420"/>
    </cofactor>
</comment>
<comment type="caution">
    <text evidence="3">The sequence shown here is derived from an EMBL/GenBank/DDBJ whole genome shotgun (WGS) entry which is preliminary data.</text>
</comment>
<proteinExistence type="inferred from homology"/>
<dbReference type="GO" id="GO:0005524">
    <property type="term" value="F:ATP binding"/>
    <property type="evidence" value="ECO:0007669"/>
    <property type="project" value="UniProtKB-KW"/>
</dbReference>
<dbReference type="InterPro" id="IPR010285">
    <property type="entry name" value="DNA_helicase_pif1-like_DEAD"/>
</dbReference>
<dbReference type="GO" id="GO:0043139">
    <property type="term" value="F:5'-3' DNA helicase activity"/>
    <property type="evidence" value="ECO:0007669"/>
    <property type="project" value="UniProtKB-EC"/>
</dbReference>
<comment type="similarity">
    <text evidence="1">Belongs to the helicase family.</text>
</comment>
<dbReference type="AlphaFoldDB" id="A0A9Q1BXA4"/>
<evidence type="ECO:0000313" key="4">
    <source>
        <dbReference type="Proteomes" id="UP001152320"/>
    </source>
</evidence>
<dbReference type="CDD" id="cd18809">
    <property type="entry name" value="SF1_C_RecD"/>
    <property type="match status" value="1"/>
</dbReference>
<feature type="domain" description="DNA helicase Pif1-like DEAD-box helicase" evidence="2">
    <location>
        <begin position="8"/>
        <end position="183"/>
    </location>
</feature>